<dbReference type="InterPro" id="IPR027417">
    <property type="entry name" value="P-loop_NTPase"/>
</dbReference>
<gene>
    <name evidence="6" type="ORF">LENED_001492</name>
</gene>
<sequence length="1683" mass="189050">MWLGDVPFELRILTLCERILVSRFFSAAYIVKLYPKNRGARGWPKEMLTSAVKGNVSSYFLNTEDIVGIIDPGYLPPRPTILAATIGVTFIGRDNIPLRYLPSYLHVRRHRVRDAISWLIPRNPLYKGQKISERNLKMLPEDGVPTEVVDNMKWINDSRIIDRENGGYVPNHEGGTDDTNADITAECVDEDNVGEVFRSDADDRSDDEELDETVPLGQDCGHVERVNLQALGVMDVDGNTIPETEILAHALRNASGKLDNYHITPGGLVNTYGRADEKGKPSWGTVENPNHLLGCFPHLFPYGEGGFETARSVPVSYAAHAKWALQYSDRRFRLDQQFIFQVFGVIQRREICAKASLRISRSQFSKYEADIMKLKPKDLLQASEEEKKKLPFSNPAIRALRSQLTAVRSKVLATDENRASVRAQIWSLNVAFNPPSLWITINPSDTHNPIAQVLAGENIDLDNFVSTRGPTSTTRSINLASDPYAAAQFFHFIVNTTLEVLYGFTKMSNGHPNRRNGIVGNVQAYVGMVESQGRGTLHLHMIMWLQGAPTPAEMREALKSKDFRDKVAHFISCTIRAEVGKTMSELKQIPTKPSIAYARPISTTDPEYESKRAEQEVQLARNLQLHECTPERCYRKGTTRCKRRAPWPLSQFDFIDEDGTWGMKRTVGYMNGFNPTILEVQFCNNDQKLVTNGDETQDMTYYITTYSTKKRERSTNESAILAQRLAYHREQERKNTDHVEVSRKLVMRCATALNRQQELSAPEVVSYLMGWGDRYISHNFTPIYLDGLNGLLRKHYPILQEKRWARVANGRGTHDVLEVTEDVRAEGEEIRLMMVGGKLGTRTQLDDYGDRAESLIYYNVKDFFAETYEKFEKPNEAGPSDTTVGDGKDVNKHRRGRLPGTRHPYIDGAKPNRVRLVRQHGHETVPLYVGRWFPRNDRPEDRANYVLLMLSLLKPWRRLTDITAGFDSIEAAWEGFVNSCPEDIADVISNIQYFYRCSDQSAARREKELKTNAGGGDNDHNEPSRSGADFGHREEEELVADADVFEAQEMEGMAQELYAYTAMECAFDAGVFERECDICSEAAMAGRCSINDMVDFQQWQEQLMEYTAAGGDLVVNDVVNIGGMTAEAHRHSCVVQRDGGNGMIGNLQTTVGGELRKVLNEEQARAHDIVVDHVVRTMKGESPQQLFMLLLGPGGTGKTVVINAINETIENLHVESWLAKTATTGVAASHFGGKTLHSWAGIKVAAKATEDLIGNASALVQKRRTANIGPSRYLILDECSMATKELIGRTSTICSHVATVGDKPGCDRYFGGMNVVLCGDFHQFPPVGQPNAALYLPNGPGANSYAVMGRHLYTQFTTIVTLKQQIRVRDERWMELLDRLRVGACNADDMEELQKLRLDLDTNPRVDFNAPGWNSSILITPRNSVRRKWNRAAIRRHCKMQGTRLYSCPAEDTIAGVPLSNEQLLRIARMDGKRTSNLEHRVEIAVGMKAMILANIATEADLANGTRGTVTGIILDHREPLVHEERDGAVLLRYPPAMVYFKPEGETKVRLEGFPEGLLPIVPQEGKFVAAVNEKKTRTILRRQLALTPGYAFTDLKGQGQTIEYVIVDLARPNYGSKLDAFSAYVSLSRSRGRDTIRVLRGFDESLFVNHPSPELEVEDARLAALEEETTEAWRAGRLWNEY</sequence>
<organism evidence="6 7">
    <name type="scientific">Lentinula edodes</name>
    <name type="common">Shiitake mushroom</name>
    <name type="synonym">Lentinus edodes</name>
    <dbReference type="NCBI Taxonomy" id="5353"/>
    <lineage>
        <taxon>Eukaryota</taxon>
        <taxon>Fungi</taxon>
        <taxon>Dikarya</taxon>
        <taxon>Basidiomycota</taxon>
        <taxon>Agaricomycotina</taxon>
        <taxon>Agaricomycetes</taxon>
        <taxon>Agaricomycetidae</taxon>
        <taxon>Agaricales</taxon>
        <taxon>Marasmiineae</taxon>
        <taxon>Omphalotaceae</taxon>
        <taxon>Lentinula</taxon>
    </lineage>
</organism>
<dbReference type="Pfam" id="PF14214">
    <property type="entry name" value="Helitron_like_N"/>
    <property type="match status" value="1"/>
</dbReference>
<keyword evidence="1" id="KW-0233">DNA recombination</keyword>
<feature type="domain" description="DNA helicase Pif1-like DEAD-box helicase" evidence="3">
    <location>
        <begin position="1159"/>
        <end position="1329"/>
    </location>
</feature>
<dbReference type="InterPro" id="IPR046700">
    <property type="entry name" value="DUF6570"/>
</dbReference>
<dbReference type="GO" id="GO:0000723">
    <property type="term" value="P:telomere maintenance"/>
    <property type="evidence" value="ECO:0007669"/>
    <property type="project" value="InterPro"/>
</dbReference>
<proteinExistence type="inferred from homology"/>
<keyword evidence="1" id="KW-0234">DNA repair</keyword>
<evidence type="ECO:0000256" key="2">
    <source>
        <dbReference type="SAM" id="MobiDB-lite"/>
    </source>
</evidence>
<evidence type="ECO:0000313" key="6">
    <source>
        <dbReference type="EMBL" id="GAW00003.1"/>
    </source>
</evidence>
<evidence type="ECO:0000313" key="7">
    <source>
        <dbReference type="Proteomes" id="UP000188533"/>
    </source>
</evidence>
<keyword evidence="1 6" id="KW-0347">Helicase</keyword>
<keyword evidence="1" id="KW-0378">Hydrolase</keyword>
<name>A0A1Q3DYB4_LENED</name>
<dbReference type="GO" id="GO:0043139">
    <property type="term" value="F:5'-3' DNA helicase activity"/>
    <property type="evidence" value="ECO:0007669"/>
    <property type="project" value="UniProtKB-EC"/>
</dbReference>
<feature type="region of interest" description="Disordered" evidence="2">
    <location>
        <begin position="874"/>
        <end position="904"/>
    </location>
</feature>
<dbReference type="Pfam" id="PF05970">
    <property type="entry name" value="PIF1"/>
    <property type="match status" value="1"/>
</dbReference>
<evidence type="ECO:0000259" key="4">
    <source>
        <dbReference type="Pfam" id="PF14214"/>
    </source>
</evidence>
<evidence type="ECO:0000256" key="1">
    <source>
        <dbReference type="RuleBase" id="RU363044"/>
    </source>
</evidence>
<keyword evidence="7" id="KW-1185">Reference proteome</keyword>
<dbReference type="InterPro" id="IPR025476">
    <property type="entry name" value="Helitron_helicase-like"/>
</dbReference>
<feature type="domain" description="Helitron helicase-like" evidence="4">
    <location>
        <begin position="320"/>
        <end position="542"/>
    </location>
</feature>
<evidence type="ECO:0000259" key="3">
    <source>
        <dbReference type="Pfam" id="PF05970"/>
    </source>
</evidence>
<dbReference type="InterPro" id="IPR010285">
    <property type="entry name" value="DNA_helicase_pif1-like_DEAD"/>
</dbReference>
<keyword evidence="1" id="KW-0067">ATP-binding</keyword>
<accession>A0A1Q3DYB4</accession>
<reference evidence="6 7" key="1">
    <citation type="submission" date="2016-08" db="EMBL/GenBank/DDBJ databases">
        <authorList>
            <consortium name="Lentinula edodes genome sequencing consortium"/>
            <person name="Sakamoto Y."/>
            <person name="Nakade K."/>
            <person name="Sato S."/>
            <person name="Yoshida Y."/>
            <person name="Miyazaki K."/>
            <person name="Natsume S."/>
            <person name="Konno N."/>
        </authorList>
    </citation>
    <scope>NUCLEOTIDE SEQUENCE [LARGE SCALE GENOMIC DNA]</scope>
    <source>
        <strain evidence="6 7">NBRC 111202</strain>
    </source>
</reference>
<comment type="similarity">
    <text evidence="1">Belongs to the helicase family.</text>
</comment>
<dbReference type="STRING" id="5353.A0A1Q3DYB4"/>
<dbReference type="EMBL" id="BDGU01000022">
    <property type="protein sequence ID" value="GAW00003.1"/>
    <property type="molecule type" value="Genomic_DNA"/>
</dbReference>
<dbReference type="InterPro" id="IPR051055">
    <property type="entry name" value="PIF1_helicase"/>
</dbReference>
<keyword evidence="1" id="KW-0227">DNA damage</keyword>
<dbReference type="PANTHER" id="PTHR47642">
    <property type="entry name" value="ATP-DEPENDENT DNA HELICASE"/>
    <property type="match status" value="1"/>
</dbReference>
<protein>
    <recommendedName>
        <fullName evidence="1">ATP-dependent DNA helicase</fullName>
        <ecNumber evidence="1">5.6.2.3</ecNumber>
    </recommendedName>
</protein>
<comment type="caution">
    <text evidence="6">The sequence shown here is derived from an EMBL/GenBank/DDBJ whole genome shotgun (WGS) entry which is preliminary data.</text>
</comment>
<evidence type="ECO:0000259" key="5">
    <source>
        <dbReference type="Pfam" id="PF20209"/>
    </source>
</evidence>
<keyword evidence="1" id="KW-0547">Nucleotide-binding</keyword>
<comment type="catalytic activity">
    <reaction evidence="1">
        <text>ATP + H2O = ADP + phosphate + H(+)</text>
        <dbReference type="Rhea" id="RHEA:13065"/>
        <dbReference type="ChEBI" id="CHEBI:15377"/>
        <dbReference type="ChEBI" id="CHEBI:15378"/>
        <dbReference type="ChEBI" id="CHEBI:30616"/>
        <dbReference type="ChEBI" id="CHEBI:43474"/>
        <dbReference type="ChEBI" id="CHEBI:456216"/>
        <dbReference type="EC" id="5.6.2.3"/>
    </reaction>
</comment>
<dbReference type="SUPFAM" id="SSF52540">
    <property type="entry name" value="P-loop containing nucleoside triphosphate hydrolases"/>
    <property type="match status" value="2"/>
</dbReference>
<dbReference type="GO" id="GO:0006310">
    <property type="term" value="P:DNA recombination"/>
    <property type="evidence" value="ECO:0007669"/>
    <property type="project" value="UniProtKB-KW"/>
</dbReference>
<dbReference type="GO" id="GO:0016887">
    <property type="term" value="F:ATP hydrolysis activity"/>
    <property type="evidence" value="ECO:0007669"/>
    <property type="project" value="RHEA"/>
</dbReference>
<reference evidence="6 7" key="2">
    <citation type="submission" date="2017-02" db="EMBL/GenBank/DDBJ databases">
        <title>A genome survey and senescence transcriptome analysis in Lentinula edodes.</title>
        <authorList>
            <person name="Sakamoto Y."/>
            <person name="Nakade K."/>
            <person name="Sato S."/>
            <person name="Yoshida Y."/>
            <person name="Miyazaki K."/>
            <person name="Natsume S."/>
            <person name="Konno N."/>
        </authorList>
    </citation>
    <scope>NUCLEOTIDE SEQUENCE [LARGE SCALE GENOMIC DNA]</scope>
    <source>
        <strain evidence="6 7">NBRC 111202</strain>
    </source>
</reference>
<dbReference type="Pfam" id="PF20209">
    <property type="entry name" value="DUF6570"/>
    <property type="match status" value="1"/>
</dbReference>
<dbReference type="EC" id="5.6.2.3" evidence="1"/>
<dbReference type="GO" id="GO:0005524">
    <property type="term" value="F:ATP binding"/>
    <property type="evidence" value="ECO:0007669"/>
    <property type="project" value="UniProtKB-KW"/>
</dbReference>
<dbReference type="Proteomes" id="UP000188533">
    <property type="component" value="Unassembled WGS sequence"/>
</dbReference>
<feature type="domain" description="DUF6570" evidence="5">
    <location>
        <begin position="1"/>
        <end position="136"/>
    </location>
</feature>
<comment type="cofactor">
    <cofactor evidence="1">
        <name>Mg(2+)</name>
        <dbReference type="ChEBI" id="CHEBI:18420"/>
    </cofactor>
</comment>
<dbReference type="Gene3D" id="3.40.50.300">
    <property type="entry name" value="P-loop containing nucleotide triphosphate hydrolases"/>
    <property type="match status" value="1"/>
</dbReference>
<dbReference type="GO" id="GO:0006281">
    <property type="term" value="P:DNA repair"/>
    <property type="evidence" value="ECO:0007669"/>
    <property type="project" value="UniProtKB-KW"/>
</dbReference>
<feature type="region of interest" description="Disordered" evidence="2">
    <location>
        <begin position="1006"/>
        <end position="1030"/>
    </location>
</feature>